<dbReference type="Proteomes" id="UP000184028">
    <property type="component" value="Unassembled WGS sequence"/>
</dbReference>
<gene>
    <name evidence="1" type="ORF">SAMN05444484_10577</name>
</gene>
<dbReference type="OrthoDB" id="1443648at2"/>
<proteinExistence type="predicted"/>
<protein>
    <submittedName>
        <fullName evidence="1">Uncharacterized protein</fullName>
    </submittedName>
</protein>
<keyword evidence="2" id="KW-1185">Reference proteome</keyword>
<dbReference type="SUPFAM" id="SSF56399">
    <property type="entry name" value="ADP-ribosylation"/>
    <property type="match status" value="1"/>
</dbReference>
<reference evidence="2" key="1">
    <citation type="submission" date="2016-11" db="EMBL/GenBank/DDBJ databases">
        <authorList>
            <person name="Varghese N."/>
            <person name="Submissions S."/>
        </authorList>
    </citation>
    <scope>NUCLEOTIDE SEQUENCE [LARGE SCALE GENOMIC DNA]</scope>
    <source>
        <strain evidence="2">DSM 24724</strain>
    </source>
</reference>
<accession>A0A1M7HRC1</accession>
<organism evidence="1 2">
    <name type="scientific">Flavobacterium chilense</name>
    <dbReference type="NCBI Taxonomy" id="946677"/>
    <lineage>
        <taxon>Bacteria</taxon>
        <taxon>Pseudomonadati</taxon>
        <taxon>Bacteroidota</taxon>
        <taxon>Flavobacteriia</taxon>
        <taxon>Flavobacteriales</taxon>
        <taxon>Flavobacteriaceae</taxon>
        <taxon>Flavobacterium</taxon>
    </lineage>
</organism>
<evidence type="ECO:0000313" key="2">
    <source>
        <dbReference type="Proteomes" id="UP000184028"/>
    </source>
</evidence>
<name>A0A1M7HRC1_9FLAO</name>
<dbReference type="RefSeq" id="WP_068842911.1">
    <property type="nucleotide sequence ID" value="NZ_FRBT01000005.1"/>
</dbReference>
<dbReference type="EMBL" id="FRBT01000005">
    <property type="protein sequence ID" value="SHM30657.1"/>
    <property type="molecule type" value="Genomic_DNA"/>
</dbReference>
<evidence type="ECO:0000313" key="1">
    <source>
        <dbReference type="EMBL" id="SHM30657.1"/>
    </source>
</evidence>
<dbReference type="AlphaFoldDB" id="A0A1M7HRC1"/>
<sequence>MEDNFIYFVNLDDFLVCANFANTNRISTSTVSHYIDHKELHPVYTLSIEDLKNSYVMNTYTSPRLQFLTKSNGSKKGLKLAIGLDNPIFLNENELKRIHEIADIEFEFERIRRLTNQYLPSRLVSIYLAEDNFEGRTMLKNMFIHKKDFIIVPINITTKAMFHKADSQWFDDYIQTKNPDSIKNYWNGIDFNNIPLYEYLVDGAIELRNEDDRNVILKEYEKRF</sequence>